<dbReference type="SUPFAM" id="SSF55781">
    <property type="entry name" value="GAF domain-like"/>
    <property type="match status" value="1"/>
</dbReference>
<protein>
    <recommendedName>
        <fullName evidence="2">histidine kinase</fullName>
        <ecNumber evidence="2">2.7.13.3</ecNumber>
    </recommendedName>
</protein>
<dbReference type="InterPro" id="IPR029016">
    <property type="entry name" value="GAF-like_dom_sf"/>
</dbReference>
<dbReference type="InterPro" id="IPR003661">
    <property type="entry name" value="HisK_dim/P_dom"/>
</dbReference>
<dbReference type="Pfam" id="PF02518">
    <property type="entry name" value="HATPase_c"/>
    <property type="match status" value="1"/>
</dbReference>
<feature type="domain" description="Histidine kinase" evidence="6">
    <location>
        <begin position="672"/>
        <end position="894"/>
    </location>
</feature>
<dbReference type="PROSITE" id="PS50109">
    <property type="entry name" value="HIS_KIN"/>
    <property type="match status" value="1"/>
</dbReference>
<comment type="caution">
    <text evidence="9">The sequence shown here is derived from an EMBL/GenBank/DDBJ whole genome shotgun (WGS) entry which is preliminary data.</text>
</comment>
<dbReference type="PROSITE" id="PS50113">
    <property type="entry name" value="PAC"/>
    <property type="match status" value="1"/>
</dbReference>
<dbReference type="Pfam" id="PF00989">
    <property type="entry name" value="PAS"/>
    <property type="match status" value="1"/>
</dbReference>
<dbReference type="SUPFAM" id="SSF55785">
    <property type="entry name" value="PYP-like sensor domain (PAS domain)"/>
    <property type="match status" value="2"/>
</dbReference>
<evidence type="ECO:0000259" key="6">
    <source>
        <dbReference type="PROSITE" id="PS50109"/>
    </source>
</evidence>
<dbReference type="InterPro" id="IPR052162">
    <property type="entry name" value="Sensor_kinase/Photoreceptor"/>
</dbReference>
<dbReference type="EMBL" id="LAZR01004176">
    <property type="protein sequence ID" value="KKN11081.1"/>
    <property type="molecule type" value="Genomic_DNA"/>
</dbReference>
<reference evidence="9" key="1">
    <citation type="journal article" date="2015" name="Nature">
        <title>Complex archaea that bridge the gap between prokaryotes and eukaryotes.</title>
        <authorList>
            <person name="Spang A."/>
            <person name="Saw J.H."/>
            <person name="Jorgensen S.L."/>
            <person name="Zaremba-Niedzwiedzka K."/>
            <person name="Martijn J."/>
            <person name="Lind A.E."/>
            <person name="van Eijk R."/>
            <person name="Schleper C."/>
            <person name="Guy L."/>
            <person name="Ettema T.J."/>
        </authorList>
    </citation>
    <scope>NUCLEOTIDE SEQUENCE</scope>
</reference>
<evidence type="ECO:0000256" key="5">
    <source>
        <dbReference type="ARBA" id="ARBA00022777"/>
    </source>
</evidence>
<proteinExistence type="predicted"/>
<feature type="domain" description="PAS" evidence="7">
    <location>
        <begin position="428"/>
        <end position="493"/>
    </location>
</feature>
<sequence length="895" mass="103096">MSLNEIDLVGNENRYYNLVANIFDVVVEVDLKGKFLYVSSQCEQIFGHKPEYYVGKDGFKFIHPEDIHNITEGMKQTFNGETVKLEFRIKKKDGFYAYVSARGNVIEIDGQKRFLAVIRDVTERKAMEEKLNVSKYELLVLNKINTSFLTISDDEVYREILSIILDALRSKYGVFGYIDERGDFVCPSMTKDIWEECQMSNKTNTFPRSSWRGLWGRAMLERDTKYSNENFKVPEGHIQINNALDVPIIYKGDLIGNILIGNKEGDYDNNDIRLLKSIAANISPILYNRLQTERKEQKLNESELNLRERVKELNCLYGISEFAGIQETSIDDIIIDTLNLIPPAWQFPSVTCARITYDGKKSKTLNFKETNWKIDSKIQLLDKILIIEVYYLEDKPFLKEEYDLLRDIGNRLKSIIESKKVEQKLIESEEKYRLIFENSPASISIADLNGHVYTMNKKMSEITGYTIEELNKISFRNIFINPDDLNKALEILNTEGKVRNYLSKLKDKMGREFDALFNIDVINFEGEKLLLTNMEDTRELEDLKASLYEKDLLARIFMENISGFVVLLRPSTRKIIALNKYAKDMGGIPGLTCFNTIGQSETPCPWCLAPNLWKTGEAQHLVVDALDVSWDTYWSPISDDLYLHYGFDVTEQAKREQNLKELNRIKSQLMRRTSHELKTPLVSIKGFTDLLLELKRGELESESSTIVREIKEGCLRLERLINDIIFTSKLEDSQIKLSKSLENLSELINSAVNSLKVFTQTRKQKIQIDILEEMLTMLDKDRILEVLTNLISNAIKYTPKNGNIKLKSKKTEGYFVIMIEDSGIGFTAEEEKNIFTQFGKIERYGQGFDVVSEGSGLGLYIAKKILTQHNGSIWLESEGRNKGTTFFFSLPIIKE</sequence>
<dbReference type="InterPro" id="IPR001610">
    <property type="entry name" value="PAC"/>
</dbReference>
<dbReference type="InterPro" id="IPR035965">
    <property type="entry name" value="PAS-like_dom_sf"/>
</dbReference>
<comment type="catalytic activity">
    <reaction evidence="1">
        <text>ATP + protein L-histidine = ADP + protein N-phospho-L-histidine.</text>
        <dbReference type="EC" id="2.7.13.3"/>
    </reaction>
</comment>
<keyword evidence="4" id="KW-0808">Transferase</keyword>
<dbReference type="SMART" id="SM00388">
    <property type="entry name" value="HisKA"/>
    <property type="match status" value="1"/>
</dbReference>
<evidence type="ECO:0000259" key="7">
    <source>
        <dbReference type="PROSITE" id="PS50112"/>
    </source>
</evidence>
<feature type="domain" description="PAC" evidence="8">
    <location>
        <begin position="83"/>
        <end position="133"/>
    </location>
</feature>
<dbReference type="InterPro" id="IPR013655">
    <property type="entry name" value="PAS_fold_3"/>
</dbReference>
<dbReference type="Pfam" id="PF13185">
    <property type="entry name" value="GAF_2"/>
    <property type="match status" value="1"/>
</dbReference>
<dbReference type="InterPro" id="IPR003018">
    <property type="entry name" value="GAF"/>
</dbReference>
<evidence type="ECO:0000256" key="3">
    <source>
        <dbReference type="ARBA" id="ARBA00022553"/>
    </source>
</evidence>
<dbReference type="GO" id="GO:0006355">
    <property type="term" value="P:regulation of DNA-templated transcription"/>
    <property type="evidence" value="ECO:0007669"/>
    <property type="project" value="InterPro"/>
</dbReference>
<evidence type="ECO:0000256" key="4">
    <source>
        <dbReference type="ARBA" id="ARBA00022679"/>
    </source>
</evidence>
<dbReference type="PRINTS" id="PR00344">
    <property type="entry name" value="BCTRLSENSOR"/>
</dbReference>
<dbReference type="SMART" id="SM00091">
    <property type="entry name" value="PAS"/>
    <property type="match status" value="2"/>
</dbReference>
<dbReference type="Gene3D" id="3.30.450.20">
    <property type="entry name" value="PAS domain"/>
    <property type="match status" value="2"/>
</dbReference>
<feature type="domain" description="PAS" evidence="7">
    <location>
        <begin position="11"/>
        <end position="81"/>
    </location>
</feature>
<name>A0A0F9QCX2_9ZZZZ</name>
<dbReference type="PROSITE" id="PS50112">
    <property type="entry name" value="PAS"/>
    <property type="match status" value="2"/>
</dbReference>
<dbReference type="PANTHER" id="PTHR43304">
    <property type="entry name" value="PHYTOCHROME-LIKE PROTEIN CPH1"/>
    <property type="match status" value="1"/>
</dbReference>
<dbReference type="SMART" id="SM00086">
    <property type="entry name" value="PAC"/>
    <property type="match status" value="1"/>
</dbReference>
<dbReference type="InterPro" id="IPR005467">
    <property type="entry name" value="His_kinase_dom"/>
</dbReference>
<dbReference type="Gene3D" id="3.30.450.40">
    <property type="match status" value="1"/>
</dbReference>
<dbReference type="InterPro" id="IPR036097">
    <property type="entry name" value="HisK_dim/P_sf"/>
</dbReference>
<dbReference type="InterPro" id="IPR003594">
    <property type="entry name" value="HATPase_dom"/>
</dbReference>
<evidence type="ECO:0000256" key="2">
    <source>
        <dbReference type="ARBA" id="ARBA00012438"/>
    </source>
</evidence>
<dbReference type="NCBIfam" id="TIGR00229">
    <property type="entry name" value="sensory_box"/>
    <property type="match status" value="2"/>
</dbReference>
<keyword evidence="5" id="KW-0418">Kinase</keyword>
<organism evidence="9">
    <name type="scientific">marine sediment metagenome</name>
    <dbReference type="NCBI Taxonomy" id="412755"/>
    <lineage>
        <taxon>unclassified sequences</taxon>
        <taxon>metagenomes</taxon>
        <taxon>ecological metagenomes</taxon>
    </lineage>
</organism>
<dbReference type="SMART" id="SM00387">
    <property type="entry name" value="HATPase_c"/>
    <property type="match status" value="1"/>
</dbReference>
<evidence type="ECO:0000313" key="9">
    <source>
        <dbReference type="EMBL" id="KKN11081.1"/>
    </source>
</evidence>
<evidence type="ECO:0000256" key="1">
    <source>
        <dbReference type="ARBA" id="ARBA00000085"/>
    </source>
</evidence>
<dbReference type="InterPro" id="IPR000700">
    <property type="entry name" value="PAS-assoc_C"/>
</dbReference>
<dbReference type="InterPro" id="IPR013767">
    <property type="entry name" value="PAS_fold"/>
</dbReference>
<dbReference type="InterPro" id="IPR004358">
    <property type="entry name" value="Sig_transdc_His_kin-like_C"/>
</dbReference>
<dbReference type="FunFam" id="3.30.565.10:FF:000006">
    <property type="entry name" value="Sensor histidine kinase WalK"/>
    <property type="match status" value="1"/>
</dbReference>
<dbReference type="InterPro" id="IPR000014">
    <property type="entry name" value="PAS"/>
</dbReference>
<dbReference type="Pfam" id="PF08447">
    <property type="entry name" value="PAS_3"/>
    <property type="match status" value="1"/>
</dbReference>
<dbReference type="PANTHER" id="PTHR43304:SF1">
    <property type="entry name" value="PAC DOMAIN-CONTAINING PROTEIN"/>
    <property type="match status" value="1"/>
</dbReference>
<dbReference type="Gene3D" id="1.10.287.130">
    <property type="match status" value="1"/>
</dbReference>
<dbReference type="CDD" id="cd00130">
    <property type="entry name" value="PAS"/>
    <property type="match status" value="1"/>
</dbReference>
<dbReference type="SUPFAM" id="SSF55874">
    <property type="entry name" value="ATPase domain of HSP90 chaperone/DNA topoisomerase II/histidine kinase"/>
    <property type="match status" value="1"/>
</dbReference>
<dbReference type="CDD" id="cd00075">
    <property type="entry name" value="HATPase"/>
    <property type="match status" value="1"/>
</dbReference>
<dbReference type="AlphaFoldDB" id="A0A0F9QCX2"/>
<accession>A0A0F9QCX2</accession>
<dbReference type="CDD" id="cd00082">
    <property type="entry name" value="HisKA"/>
    <property type="match status" value="1"/>
</dbReference>
<dbReference type="GO" id="GO:0000155">
    <property type="term" value="F:phosphorelay sensor kinase activity"/>
    <property type="evidence" value="ECO:0007669"/>
    <property type="project" value="InterPro"/>
</dbReference>
<dbReference type="EC" id="2.7.13.3" evidence="2"/>
<dbReference type="Gene3D" id="3.30.565.10">
    <property type="entry name" value="Histidine kinase-like ATPase, C-terminal domain"/>
    <property type="match status" value="1"/>
</dbReference>
<dbReference type="InterPro" id="IPR036890">
    <property type="entry name" value="HATPase_C_sf"/>
</dbReference>
<dbReference type="SUPFAM" id="SSF47384">
    <property type="entry name" value="Homodimeric domain of signal transducing histidine kinase"/>
    <property type="match status" value="1"/>
</dbReference>
<keyword evidence="3" id="KW-0597">Phosphoprotein</keyword>
<dbReference type="Pfam" id="PF00512">
    <property type="entry name" value="HisKA"/>
    <property type="match status" value="1"/>
</dbReference>
<evidence type="ECO:0000259" key="8">
    <source>
        <dbReference type="PROSITE" id="PS50113"/>
    </source>
</evidence>
<gene>
    <name evidence="9" type="ORF">LCGC14_1030110</name>
</gene>